<organism evidence="1">
    <name type="scientific">Anopheles sinensis</name>
    <name type="common">Mosquito</name>
    <dbReference type="NCBI Taxonomy" id="74873"/>
    <lineage>
        <taxon>Eukaryota</taxon>
        <taxon>Metazoa</taxon>
        <taxon>Ecdysozoa</taxon>
        <taxon>Arthropoda</taxon>
        <taxon>Hexapoda</taxon>
        <taxon>Insecta</taxon>
        <taxon>Pterygota</taxon>
        <taxon>Neoptera</taxon>
        <taxon>Endopterygota</taxon>
        <taxon>Diptera</taxon>
        <taxon>Nematocera</taxon>
        <taxon>Culicoidea</taxon>
        <taxon>Culicidae</taxon>
        <taxon>Anophelinae</taxon>
        <taxon>Anopheles</taxon>
    </lineage>
</organism>
<dbReference type="AlphaFoldDB" id="A0A084VPT6"/>
<gene>
    <name evidence="1" type="ORF">ZHAS_00007367</name>
</gene>
<dbReference type="VEuPathDB" id="VectorBase:ASIC007367"/>
<dbReference type="Proteomes" id="UP000030765">
    <property type="component" value="Unassembled WGS sequence"/>
</dbReference>
<sequence length="126" mass="13912">MSRVQSSRTNIDLLIVRASSSCSEQPTGQCVSGRLLEPRNGSKEHLTGETRRCVPLNIAPSMQAHTRPVFGTEPWHWGPVKLVPLGQFHIIIAMIVVSVKNCMAETVVRPATHLNAVIGSRWPTMF</sequence>
<accession>A0A084VPT6</accession>
<reference evidence="1 3" key="1">
    <citation type="journal article" date="2014" name="BMC Genomics">
        <title>Genome sequence of Anopheles sinensis provides insight into genetics basis of mosquito competence for malaria parasites.</title>
        <authorList>
            <person name="Zhou D."/>
            <person name="Zhang D."/>
            <person name="Ding G."/>
            <person name="Shi L."/>
            <person name="Hou Q."/>
            <person name="Ye Y."/>
            <person name="Xu Y."/>
            <person name="Zhou H."/>
            <person name="Xiong C."/>
            <person name="Li S."/>
            <person name="Yu J."/>
            <person name="Hong S."/>
            <person name="Yu X."/>
            <person name="Zou P."/>
            <person name="Chen C."/>
            <person name="Chang X."/>
            <person name="Wang W."/>
            <person name="Lv Y."/>
            <person name="Sun Y."/>
            <person name="Ma L."/>
            <person name="Shen B."/>
            <person name="Zhu C."/>
        </authorList>
    </citation>
    <scope>NUCLEOTIDE SEQUENCE [LARGE SCALE GENOMIC DNA]</scope>
</reference>
<name>A0A084VPT6_ANOSI</name>
<protein>
    <submittedName>
        <fullName evidence="1 2">Uncharacterized protein</fullName>
    </submittedName>
</protein>
<dbReference type="EMBL" id="KE524999">
    <property type="protein sequence ID" value="KFB39980.1"/>
    <property type="molecule type" value="Genomic_DNA"/>
</dbReference>
<keyword evidence="3" id="KW-1185">Reference proteome</keyword>
<dbReference type="EnsemblMetazoa" id="ASIC007367-RA">
    <property type="protein sequence ID" value="ASIC007367-PA"/>
    <property type="gene ID" value="ASIC007367"/>
</dbReference>
<dbReference type="EMBL" id="ATLV01015034">
    <property type="status" value="NOT_ANNOTATED_CDS"/>
    <property type="molecule type" value="Genomic_DNA"/>
</dbReference>
<proteinExistence type="predicted"/>
<evidence type="ECO:0000313" key="3">
    <source>
        <dbReference type="Proteomes" id="UP000030765"/>
    </source>
</evidence>
<evidence type="ECO:0000313" key="1">
    <source>
        <dbReference type="EMBL" id="KFB39980.1"/>
    </source>
</evidence>
<evidence type="ECO:0000313" key="2">
    <source>
        <dbReference type="EnsemblMetazoa" id="ASIC007367-PA"/>
    </source>
</evidence>
<reference evidence="2" key="2">
    <citation type="submission" date="2020-05" db="UniProtKB">
        <authorList>
            <consortium name="EnsemblMetazoa"/>
        </authorList>
    </citation>
    <scope>IDENTIFICATION</scope>
</reference>